<dbReference type="EMBL" id="GBXM01082924">
    <property type="protein sequence ID" value="JAH25653.1"/>
    <property type="molecule type" value="Transcribed_RNA"/>
</dbReference>
<organism evidence="1">
    <name type="scientific">Anguilla anguilla</name>
    <name type="common">European freshwater eel</name>
    <name type="synonym">Muraena anguilla</name>
    <dbReference type="NCBI Taxonomy" id="7936"/>
    <lineage>
        <taxon>Eukaryota</taxon>
        <taxon>Metazoa</taxon>
        <taxon>Chordata</taxon>
        <taxon>Craniata</taxon>
        <taxon>Vertebrata</taxon>
        <taxon>Euteleostomi</taxon>
        <taxon>Actinopterygii</taxon>
        <taxon>Neopterygii</taxon>
        <taxon>Teleostei</taxon>
        <taxon>Anguilliformes</taxon>
        <taxon>Anguillidae</taxon>
        <taxon>Anguilla</taxon>
    </lineage>
</organism>
<evidence type="ECO:0000313" key="1">
    <source>
        <dbReference type="EMBL" id="JAH25653.1"/>
    </source>
</evidence>
<accession>A0A0E9RBC2</accession>
<proteinExistence type="predicted"/>
<sequence length="58" mass="6547">MMIGSCSFFISLFDDLSLVTSFAITLRHILGLCGKMYSFVTNVNWLLGIFCQQGEDYV</sequence>
<reference evidence="1" key="2">
    <citation type="journal article" date="2015" name="Fish Shellfish Immunol.">
        <title>Early steps in the European eel (Anguilla anguilla)-Vibrio vulnificus interaction in the gills: Role of the RtxA13 toxin.</title>
        <authorList>
            <person name="Callol A."/>
            <person name="Pajuelo D."/>
            <person name="Ebbesson L."/>
            <person name="Teles M."/>
            <person name="MacKenzie S."/>
            <person name="Amaro C."/>
        </authorList>
    </citation>
    <scope>NUCLEOTIDE SEQUENCE</scope>
</reference>
<protein>
    <submittedName>
        <fullName evidence="1">Uncharacterized protein</fullName>
    </submittedName>
</protein>
<reference evidence="1" key="1">
    <citation type="submission" date="2014-11" db="EMBL/GenBank/DDBJ databases">
        <authorList>
            <person name="Amaro Gonzalez C."/>
        </authorList>
    </citation>
    <scope>NUCLEOTIDE SEQUENCE</scope>
</reference>
<dbReference type="AlphaFoldDB" id="A0A0E9RBC2"/>
<name>A0A0E9RBC2_ANGAN</name>